<dbReference type="AlphaFoldDB" id="A0AAD5RQM5"/>
<evidence type="ECO:0000313" key="5">
    <source>
        <dbReference type="Proteomes" id="UP001201980"/>
    </source>
</evidence>
<reference evidence="4" key="1">
    <citation type="submission" date="2022-07" db="EMBL/GenBank/DDBJ databases">
        <title>Draft genome sequence of Zalerion maritima ATCC 34329, a (micro)plastics degrading marine fungus.</title>
        <authorList>
            <person name="Paco A."/>
            <person name="Goncalves M.F.M."/>
            <person name="Rocha-Santos T.A.P."/>
            <person name="Alves A."/>
        </authorList>
    </citation>
    <scope>NUCLEOTIDE SEQUENCE</scope>
    <source>
        <strain evidence="4">ATCC 34329</strain>
    </source>
</reference>
<dbReference type="Proteomes" id="UP001201980">
    <property type="component" value="Unassembled WGS sequence"/>
</dbReference>
<dbReference type="EMBL" id="JAKWBI020000147">
    <property type="protein sequence ID" value="KAJ2901564.1"/>
    <property type="molecule type" value="Genomic_DNA"/>
</dbReference>
<evidence type="ECO:0000256" key="2">
    <source>
        <dbReference type="SAM" id="MobiDB-lite"/>
    </source>
</evidence>
<evidence type="ECO:0000256" key="1">
    <source>
        <dbReference type="ARBA" id="ARBA00022737"/>
    </source>
</evidence>
<keyword evidence="5" id="KW-1185">Reference proteome</keyword>
<accession>A0AAD5RQM5</accession>
<proteinExistence type="predicted"/>
<dbReference type="InterPro" id="IPR056884">
    <property type="entry name" value="NPHP3-like_N"/>
</dbReference>
<comment type="caution">
    <text evidence="4">The sequence shown here is derived from an EMBL/GenBank/DDBJ whole genome shotgun (WGS) entry which is preliminary data.</text>
</comment>
<name>A0AAD5RQM5_9PEZI</name>
<organism evidence="4 5">
    <name type="scientific">Zalerion maritima</name>
    <dbReference type="NCBI Taxonomy" id="339359"/>
    <lineage>
        <taxon>Eukaryota</taxon>
        <taxon>Fungi</taxon>
        <taxon>Dikarya</taxon>
        <taxon>Ascomycota</taxon>
        <taxon>Pezizomycotina</taxon>
        <taxon>Sordariomycetes</taxon>
        <taxon>Lulworthiomycetidae</taxon>
        <taxon>Lulworthiales</taxon>
        <taxon>Lulworthiaceae</taxon>
        <taxon>Zalerion</taxon>
    </lineage>
</organism>
<gene>
    <name evidence="4" type="ORF">MKZ38_001697</name>
</gene>
<evidence type="ECO:0000313" key="4">
    <source>
        <dbReference type="EMBL" id="KAJ2901564.1"/>
    </source>
</evidence>
<keyword evidence="1" id="KW-0677">Repeat</keyword>
<evidence type="ECO:0000259" key="3">
    <source>
        <dbReference type="Pfam" id="PF24883"/>
    </source>
</evidence>
<dbReference type="SUPFAM" id="SSF52540">
    <property type="entry name" value="P-loop containing nucleoside triphosphate hydrolases"/>
    <property type="match status" value="1"/>
</dbReference>
<sequence>MEFTVRLGRGARRNVPSRHASRSSGPDIQVGRMTPHAETIFWLSGMAGTGKSTISRTVARAFSGKQRLGGSFFFKRGDGDRGKAAKFFTTIAAQLVLDDPALAVQIY</sequence>
<feature type="region of interest" description="Disordered" evidence="2">
    <location>
        <begin position="1"/>
        <end position="29"/>
    </location>
</feature>
<protein>
    <recommendedName>
        <fullName evidence="3">Nephrocystin 3-like N-terminal domain-containing protein</fullName>
    </recommendedName>
</protein>
<feature type="domain" description="Nephrocystin 3-like N-terminal" evidence="3">
    <location>
        <begin position="34"/>
        <end position="106"/>
    </location>
</feature>
<feature type="compositionally biased region" description="Basic residues" evidence="2">
    <location>
        <begin position="9"/>
        <end position="21"/>
    </location>
</feature>
<dbReference type="Pfam" id="PF24883">
    <property type="entry name" value="NPHP3_N"/>
    <property type="match status" value="1"/>
</dbReference>
<dbReference type="InterPro" id="IPR027417">
    <property type="entry name" value="P-loop_NTPase"/>
</dbReference>